<comment type="similarity">
    <text evidence="1">Belongs to the aspartate/glutamate racemases family.</text>
</comment>
<dbReference type="Proteomes" id="UP000245712">
    <property type="component" value="Unassembled WGS sequence"/>
</dbReference>
<evidence type="ECO:0000256" key="2">
    <source>
        <dbReference type="ARBA" id="ARBA00023235"/>
    </source>
</evidence>
<dbReference type="EMBL" id="QEOB01000023">
    <property type="protein sequence ID" value="PVX72826.1"/>
    <property type="molecule type" value="Genomic_DNA"/>
</dbReference>
<evidence type="ECO:0000313" key="3">
    <source>
        <dbReference type="EMBL" id="PVX72826.1"/>
    </source>
</evidence>
<dbReference type="InterPro" id="IPR004380">
    <property type="entry name" value="Asp_race"/>
</dbReference>
<dbReference type="InterPro" id="IPR015942">
    <property type="entry name" value="Asp/Glu/hydantoin_racemase"/>
</dbReference>
<dbReference type="SUPFAM" id="SSF53681">
    <property type="entry name" value="Aspartate/glutamate racemase"/>
    <property type="match status" value="2"/>
</dbReference>
<name>A0ABX5KBJ5_9BURK</name>
<keyword evidence="4" id="KW-1185">Reference proteome</keyword>
<dbReference type="RefSeq" id="WP_224044891.1">
    <property type="nucleotide sequence ID" value="NZ_CAJZAT010000209.1"/>
</dbReference>
<comment type="caution">
    <text evidence="3">The sequence shown here is derived from an EMBL/GenBank/DDBJ whole genome shotgun (WGS) entry which is preliminary data.</text>
</comment>
<dbReference type="InterPro" id="IPR001920">
    <property type="entry name" value="Asp/Glu_race"/>
</dbReference>
<proteinExistence type="inferred from homology"/>
<dbReference type="Pfam" id="PF01177">
    <property type="entry name" value="Asp_Glu_race"/>
    <property type="match status" value="1"/>
</dbReference>
<reference evidence="3 4" key="1">
    <citation type="submission" date="2018-05" db="EMBL/GenBank/DDBJ databases">
        <title>Genomic Encyclopedia of Type Strains, Phase IV (KMG-V): Genome sequencing to study the core and pangenomes of soil and plant-associated prokaryotes.</title>
        <authorList>
            <person name="Whitman W."/>
        </authorList>
    </citation>
    <scope>NUCLEOTIDE SEQUENCE [LARGE SCALE GENOMIC DNA]</scope>
    <source>
        <strain evidence="3 4">SCZa-39</strain>
    </source>
</reference>
<keyword evidence="2" id="KW-0413">Isomerase</keyword>
<organism evidence="3 4">
    <name type="scientific">Paraburkholderia unamae</name>
    <dbReference type="NCBI Taxonomy" id="219649"/>
    <lineage>
        <taxon>Bacteria</taxon>
        <taxon>Pseudomonadati</taxon>
        <taxon>Pseudomonadota</taxon>
        <taxon>Betaproteobacteria</taxon>
        <taxon>Burkholderiales</taxon>
        <taxon>Burkholderiaceae</taxon>
        <taxon>Paraburkholderia</taxon>
    </lineage>
</organism>
<sequence length="255" mass="27646">MKTTGQLQSAVNETRFLGVLGGLGPMAGASFLERLTALTRAPRDQDHIPTILWSDPRVPDRTDAKLHGGANPLPLLLNGIEHLEKAGASAIAIPCNSAHLWYDELLQHTDLPILNIIDATVDDLHNHGVWRGKIGLMGTAATLKFGMYQKVLEARGFTPVVPTEEEIDEYCMKAIRLVKANRLDEAFAPAAEGARLLKERGATAIVLGCTELPLAIPHHRRPELPMSFVDSIDGLAVAAIHWFYGTGLPVMSEAA</sequence>
<dbReference type="PANTHER" id="PTHR21198:SF7">
    <property type="entry name" value="ASPARTATE-GLUTAMATE RACEMASE FAMILY"/>
    <property type="match status" value="1"/>
</dbReference>
<evidence type="ECO:0000256" key="1">
    <source>
        <dbReference type="ARBA" id="ARBA00007847"/>
    </source>
</evidence>
<dbReference type="NCBIfam" id="TIGR00035">
    <property type="entry name" value="asp_race"/>
    <property type="match status" value="1"/>
</dbReference>
<protein>
    <submittedName>
        <fullName evidence="3">Aspartate racemase</fullName>
    </submittedName>
</protein>
<evidence type="ECO:0000313" key="4">
    <source>
        <dbReference type="Proteomes" id="UP000245712"/>
    </source>
</evidence>
<dbReference type="Gene3D" id="3.40.50.1860">
    <property type="match status" value="2"/>
</dbReference>
<dbReference type="PANTHER" id="PTHR21198">
    <property type="entry name" value="GLUTAMATE RACEMASE"/>
    <property type="match status" value="1"/>
</dbReference>
<gene>
    <name evidence="3" type="ORF">C7402_12365</name>
</gene>
<accession>A0ABX5KBJ5</accession>